<feature type="domain" description="VWFD" evidence="9">
    <location>
        <begin position="358"/>
        <end position="531"/>
    </location>
</feature>
<dbReference type="OMA" id="WHFANSW"/>
<feature type="compositionally biased region" description="Low complexity" evidence="6">
    <location>
        <begin position="726"/>
        <end position="737"/>
    </location>
</feature>
<comment type="subcellular location">
    <subcellularLocation>
        <location evidence="1">Secreted</location>
    </subcellularLocation>
</comment>
<dbReference type="Pfam" id="PF01826">
    <property type="entry name" value="TIL"/>
    <property type="match status" value="1"/>
</dbReference>
<dbReference type="RefSeq" id="XP_018021626.1">
    <property type="nucleotide sequence ID" value="XM_018166137.2"/>
</dbReference>
<dbReference type="InterPro" id="IPR002919">
    <property type="entry name" value="TIL_dom"/>
</dbReference>
<feature type="signal peptide" evidence="7">
    <location>
        <begin position="1"/>
        <end position="26"/>
    </location>
</feature>
<dbReference type="AlphaFoldDB" id="A0A8B7P8X4"/>
<dbReference type="KEGG" id="hazt:108677843"/>
<evidence type="ECO:0000313" key="11">
    <source>
        <dbReference type="RefSeq" id="XP_018021626.1"/>
    </source>
</evidence>
<dbReference type="Gene3D" id="2.10.25.10">
    <property type="entry name" value="Laminin"/>
    <property type="match status" value="1"/>
</dbReference>
<keyword evidence="2" id="KW-0964">Secreted</keyword>
<proteinExistence type="predicted"/>
<sequence>MSLDFMKMSMLSLLLICALLQRPTFSHLLSGERLPCHEGTNITDTLHKVFGLRSNYPCISCSCVNGTVKCGFRCPKSEGCYRLIPDVGDRCSCKSCQGCRLEDNVSLVHGGLVREGCRVQQCDSGVVTVTEEQCHVPCAAPLPPPPGECCPACPGCRLEGRALLAGETATLSTDPCVTCRCLHNSLVCTKVACPVLSCPPSKRMKQPGHCCPECVGHRDAHVNPPGGHCLLANHLQYNGSTSTHLDQCASCTCMNNNITCTRRTCPPLTCPVLYQVAGESGDCCPVCRLPEVSLQCAYKGVVYEHGSEWRLSDCASCTCTHGQVTCVADPCPSTVCPLGYKLEDVSGSCCPRCVAQHGACLAFGMPHYKTFDGLHYDFQGDCKYTLAKDCSRRSKFQLKIINHPHSTNSVLPFMRSLVLKLHLGTYKIKVTMMVSRKTKVNGSRVQLPYRHRQDVLVIDQVGHGIQLNTTMGLQLLWDGESYIELVLDSKWQNKTCGLCGNFNGDMHDDLTRSSSSREAEFRRVSGSSEAEADDLSLTEAARSWARGRCSRRQRDHLRESPRSREQRLAFCSSPSEASVQRCDVLNSSALLACHEVLPTQSFIKACVDDMCRCSGERQCQCGAIMAYARECHRLGVSIPSWRNVTKCGGLECPRGAEYMECAPACRPTCRNPHPNPDCHTRRCSPGCYCPFPTVLHRGACIPTSQCPDSESQNFRRKSQRSRRLPSTRLLLPRSRGPSSKRGRVIGKQDIFQEHRLLSSSVP</sequence>
<dbReference type="Pfam" id="PF00093">
    <property type="entry name" value="VWC"/>
    <property type="match status" value="3"/>
</dbReference>
<name>A0A8B7P8X4_HYAAZ</name>
<feature type="region of interest" description="Disordered" evidence="6">
    <location>
        <begin position="711"/>
        <end position="742"/>
    </location>
</feature>
<evidence type="ECO:0000313" key="10">
    <source>
        <dbReference type="Proteomes" id="UP000694843"/>
    </source>
</evidence>
<feature type="chain" id="PRO_5034098560" evidence="7">
    <location>
        <begin position="27"/>
        <end position="762"/>
    </location>
</feature>
<dbReference type="SUPFAM" id="SSF57567">
    <property type="entry name" value="Serine protease inhibitors"/>
    <property type="match status" value="1"/>
</dbReference>
<keyword evidence="3 7" id="KW-0732">Signal</keyword>
<dbReference type="SMART" id="SM00215">
    <property type="entry name" value="VWC_out"/>
    <property type="match status" value="3"/>
</dbReference>
<feature type="compositionally biased region" description="Basic residues" evidence="6">
    <location>
        <begin position="714"/>
        <end position="725"/>
    </location>
</feature>
<keyword evidence="10" id="KW-1185">Reference proteome</keyword>
<dbReference type="Pfam" id="PF08742">
    <property type="entry name" value="C8"/>
    <property type="match status" value="1"/>
</dbReference>
<dbReference type="Pfam" id="PF00094">
    <property type="entry name" value="VWD"/>
    <property type="match status" value="1"/>
</dbReference>
<dbReference type="Gene3D" id="6.20.200.20">
    <property type="match status" value="4"/>
</dbReference>
<dbReference type="PROSITE" id="PS01208">
    <property type="entry name" value="VWFC_1"/>
    <property type="match status" value="2"/>
</dbReference>
<evidence type="ECO:0000256" key="3">
    <source>
        <dbReference type="ARBA" id="ARBA00022729"/>
    </source>
</evidence>
<dbReference type="SUPFAM" id="SSF57603">
    <property type="entry name" value="FnI-like domain"/>
    <property type="match status" value="3"/>
</dbReference>
<evidence type="ECO:0000256" key="7">
    <source>
        <dbReference type="SAM" id="SignalP"/>
    </source>
</evidence>
<dbReference type="InterPro" id="IPR036084">
    <property type="entry name" value="Ser_inhib-like_sf"/>
</dbReference>
<evidence type="ECO:0000259" key="9">
    <source>
        <dbReference type="PROSITE" id="PS51233"/>
    </source>
</evidence>
<dbReference type="OrthoDB" id="6019304at2759"/>
<evidence type="ECO:0000259" key="8">
    <source>
        <dbReference type="PROSITE" id="PS50184"/>
    </source>
</evidence>
<dbReference type="CDD" id="cd19941">
    <property type="entry name" value="TIL"/>
    <property type="match status" value="1"/>
</dbReference>
<accession>A0A8B7P8X4</accession>
<dbReference type="PROSITE" id="PS51233">
    <property type="entry name" value="VWFD"/>
    <property type="match status" value="1"/>
</dbReference>
<dbReference type="PROSITE" id="PS50184">
    <property type="entry name" value="VWFC_2"/>
    <property type="match status" value="3"/>
</dbReference>
<dbReference type="SMART" id="SM00214">
    <property type="entry name" value="VWC"/>
    <property type="match status" value="4"/>
</dbReference>
<keyword evidence="5" id="KW-1015">Disulfide bond</keyword>
<dbReference type="PANTHER" id="PTHR46698">
    <property type="entry name" value="CROSSVEINLESS 2"/>
    <property type="match status" value="1"/>
</dbReference>
<dbReference type="InterPro" id="IPR014853">
    <property type="entry name" value="VWF/SSPO/ZAN-like_Cys-rich_dom"/>
</dbReference>
<dbReference type="GeneID" id="108677843"/>
<evidence type="ECO:0000256" key="2">
    <source>
        <dbReference type="ARBA" id="ARBA00022525"/>
    </source>
</evidence>
<evidence type="ECO:0000256" key="6">
    <source>
        <dbReference type="SAM" id="MobiDB-lite"/>
    </source>
</evidence>
<dbReference type="InterPro" id="IPR001846">
    <property type="entry name" value="VWF_type-D"/>
</dbReference>
<reference evidence="11" key="1">
    <citation type="submission" date="2025-08" db="UniProtKB">
        <authorList>
            <consortium name="RefSeq"/>
        </authorList>
    </citation>
    <scope>IDENTIFICATION</scope>
    <source>
        <tissue evidence="11">Whole organism</tissue>
    </source>
</reference>
<evidence type="ECO:0000256" key="1">
    <source>
        <dbReference type="ARBA" id="ARBA00004613"/>
    </source>
</evidence>
<keyword evidence="4" id="KW-0677">Repeat</keyword>
<dbReference type="PANTHER" id="PTHR46698:SF4">
    <property type="entry name" value="CROSSVEINLESS 2"/>
    <property type="match status" value="1"/>
</dbReference>
<dbReference type="SMART" id="SM00832">
    <property type="entry name" value="C8"/>
    <property type="match status" value="1"/>
</dbReference>
<evidence type="ECO:0000256" key="4">
    <source>
        <dbReference type="ARBA" id="ARBA00022737"/>
    </source>
</evidence>
<evidence type="ECO:0000256" key="5">
    <source>
        <dbReference type="ARBA" id="ARBA00023157"/>
    </source>
</evidence>
<dbReference type="GO" id="GO:0005576">
    <property type="term" value="C:extracellular region"/>
    <property type="evidence" value="ECO:0007669"/>
    <property type="project" value="UniProtKB-SubCell"/>
</dbReference>
<dbReference type="InterPro" id="IPR001007">
    <property type="entry name" value="VWF_dom"/>
</dbReference>
<organism evidence="10 11">
    <name type="scientific">Hyalella azteca</name>
    <name type="common">Amphipod</name>
    <dbReference type="NCBI Taxonomy" id="294128"/>
    <lineage>
        <taxon>Eukaryota</taxon>
        <taxon>Metazoa</taxon>
        <taxon>Ecdysozoa</taxon>
        <taxon>Arthropoda</taxon>
        <taxon>Crustacea</taxon>
        <taxon>Multicrustacea</taxon>
        <taxon>Malacostraca</taxon>
        <taxon>Eumalacostraca</taxon>
        <taxon>Peracarida</taxon>
        <taxon>Amphipoda</taxon>
        <taxon>Senticaudata</taxon>
        <taxon>Talitrida</taxon>
        <taxon>Talitroidea</taxon>
        <taxon>Hyalellidae</taxon>
        <taxon>Hyalella</taxon>
    </lineage>
</organism>
<dbReference type="InterPro" id="IPR052424">
    <property type="entry name" value="Kielin_Chordin-BMP_Reg"/>
</dbReference>
<dbReference type="Proteomes" id="UP000694843">
    <property type="component" value="Unplaced"/>
</dbReference>
<feature type="domain" description="VWFC" evidence="8">
    <location>
        <begin position="227"/>
        <end position="288"/>
    </location>
</feature>
<feature type="domain" description="VWFC" evidence="8">
    <location>
        <begin position="154"/>
        <end position="215"/>
    </location>
</feature>
<dbReference type="SMART" id="SM00216">
    <property type="entry name" value="VWD"/>
    <property type="match status" value="1"/>
</dbReference>
<protein>
    <submittedName>
        <fullName evidence="11">BMP-binding endothelial regulator protein</fullName>
    </submittedName>
</protein>
<gene>
    <name evidence="11" type="primary">LOC108677843</name>
</gene>
<feature type="domain" description="VWFC" evidence="8">
    <location>
        <begin position="294"/>
        <end position="354"/>
    </location>
</feature>